<dbReference type="RefSeq" id="XP_013760084.1">
    <property type="nucleotide sequence ID" value="XM_013904630.1"/>
</dbReference>
<evidence type="ECO:0000256" key="3">
    <source>
        <dbReference type="ARBA" id="ARBA00022490"/>
    </source>
</evidence>
<evidence type="ECO:0000256" key="2">
    <source>
        <dbReference type="ARBA" id="ARBA00022448"/>
    </source>
</evidence>
<evidence type="ECO:0000256" key="4">
    <source>
        <dbReference type="ARBA" id="ARBA00022741"/>
    </source>
</evidence>
<protein>
    <submittedName>
        <fullName evidence="9">ATPase get3</fullName>
    </submittedName>
</protein>
<dbReference type="PANTHER" id="PTHR10803:SF3">
    <property type="entry name" value="ATPASE GET3"/>
    <property type="match status" value="1"/>
</dbReference>
<keyword evidence="10" id="KW-1185">Reference proteome</keyword>
<dbReference type="AlphaFoldDB" id="A0A0L0D3C5"/>
<evidence type="ECO:0000256" key="6">
    <source>
        <dbReference type="ARBA" id="ARBA00022824"/>
    </source>
</evidence>
<evidence type="ECO:0000256" key="7">
    <source>
        <dbReference type="ARBA" id="ARBA00022840"/>
    </source>
</evidence>
<gene>
    <name evidence="9" type="ORF">AMSG_03240</name>
</gene>
<dbReference type="Gene3D" id="3.40.50.300">
    <property type="entry name" value="P-loop containing nucleotide triphosphate hydrolases"/>
    <property type="match status" value="1"/>
</dbReference>
<dbReference type="STRING" id="461836.A0A0L0D3C5"/>
<keyword evidence="6" id="KW-0256">Endoplasmic reticulum</keyword>
<evidence type="ECO:0000313" key="10">
    <source>
        <dbReference type="Proteomes" id="UP000054408"/>
    </source>
</evidence>
<organism evidence="9 10">
    <name type="scientific">Thecamonas trahens ATCC 50062</name>
    <dbReference type="NCBI Taxonomy" id="461836"/>
    <lineage>
        <taxon>Eukaryota</taxon>
        <taxon>Apusozoa</taxon>
        <taxon>Apusomonadida</taxon>
        <taxon>Apusomonadidae</taxon>
        <taxon>Thecamonas</taxon>
    </lineage>
</organism>
<dbReference type="GO" id="GO:0016887">
    <property type="term" value="F:ATP hydrolysis activity"/>
    <property type="evidence" value="ECO:0007669"/>
    <property type="project" value="InterPro"/>
</dbReference>
<feature type="domain" description="ArsA/GET3 Anion-transporting ATPase-like" evidence="8">
    <location>
        <begin position="20"/>
        <end position="300"/>
    </location>
</feature>
<dbReference type="NCBIfam" id="TIGR00345">
    <property type="entry name" value="GET3_arsA_TRC40"/>
    <property type="match status" value="1"/>
</dbReference>
<evidence type="ECO:0000313" key="9">
    <source>
        <dbReference type="EMBL" id="KNC46809.1"/>
    </source>
</evidence>
<keyword evidence="3" id="KW-0963">Cytoplasm</keyword>
<accession>A0A0L0D3C5</accession>
<keyword evidence="4" id="KW-0547">Nucleotide-binding</keyword>
<dbReference type="CDD" id="cd02035">
    <property type="entry name" value="ArsA"/>
    <property type="match status" value="1"/>
</dbReference>
<dbReference type="OrthoDB" id="1770at2759"/>
<dbReference type="InterPro" id="IPR025723">
    <property type="entry name" value="ArsA/GET3_ATPase-like"/>
</dbReference>
<dbReference type="GO" id="GO:0005524">
    <property type="term" value="F:ATP binding"/>
    <property type="evidence" value="ECO:0007669"/>
    <property type="project" value="UniProtKB-KW"/>
</dbReference>
<dbReference type="InterPro" id="IPR027417">
    <property type="entry name" value="P-loop_NTPase"/>
</dbReference>
<dbReference type="PANTHER" id="PTHR10803">
    <property type="entry name" value="ARSENICAL PUMP-DRIVING ATPASE ARSENITE-TRANSLOCATING ATPASE"/>
    <property type="match status" value="1"/>
</dbReference>
<dbReference type="eggNOG" id="KOG2825">
    <property type="taxonomic scope" value="Eukaryota"/>
</dbReference>
<dbReference type="Proteomes" id="UP000054408">
    <property type="component" value="Unassembled WGS sequence"/>
</dbReference>
<dbReference type="InterPro" id="IPR016300">
    <property type="entry name" value="ATPase_ArsA/GET3"/>
</dbReference>
<proteinExistence type="inferred from homology"/>
<keyword evidence="7" id="KW-0067">ATP-binding</keyword>
<dbReference type="GeneID" id="25562854"/>
<comment type="similarity">
    <text evidence="1">Belongs to the arsA ATPase family.</text>
</comment>
<keyword evidence="2" id="KW-0813">Transport</keyword>
<evidence type="ECO:0000256" key="5">
    <source>
        <dbReference type="ARBA" id="ARBA00022801"/>
    </source>
</evidence>
<evidence type="ECO:0000259" key="8">
    <source>
        <dbReference type="Pfam" id="PF02374"/>
    </source>
</evidence>
<reference evidence="9 10" key="1">
    <citation type="submission" date="2010-05" db="EMBL/GenBank/DDBJ databases">
        <title>The Genome Sequence of Thecamonas trahens ATCC 50062.</title>
        <authorList>
            <consortium name="The Broad Institute Genome Sequencing Platform"/>
            <person name="Russ C."/>
            <person name="Cuomo C."/>
            <person name="Shea T."/>
            <person name="Young S.K."/>
            <person name="Zeng Q."/>
            <person name="Koehrsen M."/>
            <person name="Haas B."/>
            <person name="Borodovsky M."/>
            <person name="Guigo R."/>
            <person name="Alvarado L."/>
            <person name="Berlin A."/>
            <person name="Bochicchio J."/>
            <person name="Borenstein D."/>
            <person name="Chapman S."/>
            <person name="Chen Z."/>
            <person name="Freedman E."/>
            <person name="Gellesch M."/>
            <person name="Goldberg J."/>
            <person name="Griggs A."/>
            <person name="Gujja S."/>
            <person name="Heilman E."/>
            <person name="Heiman D."/>
            <person name="Hepburn T."/>
            <person name="Howarth C."/>
            <person name="Jen D."/>
            <person name="Larson L."/>
            <person name="Mehta T."/>
            <person name="Park D."/>
            <person name="Pearson M."/>
            <person name="Roberts A."/>
            <person name="Saif S."/>
            <person name="Shenoy N."/>
            <person name="Sisk P."/>
            <person name="Stolte C."/>
            <person name="Sykes S."/>
            <person name="Thomson T."/>
            <person name="Walk T."/>
            <person name="White J."/>
            <person name="Yandava C."/>
            <person name="Burger G."/>
            <person name="Gray M.W."/>
            <person name="Holland P.W.H."/>
            <person name="King N."/>
            <person name="Lang F.B.F."/>
            <person name="Roger A.J."/>
            <person name="Ruiz-Trillo I."/>
            <person name="Lander E."/>
            <person name="Nusbaum C."/>
        </authorList>
    </citation>
    <scope>NUCLEOTIDE SEQUENCE [LARGE SCALE GENOMIC DNA]</scope>
    <source>
        <strain evidence="9 10">ATCC 50062</strain>
    </source>
</reference>
<dbReference type="Pfam" id="PF02374">
    <property type="entry name" value="ArsA_ATPase"/>
    <property type="match status" value="1"/>
</dbReference>
<dbReference type="EMBL" id="GL349444">
    <property type="protein sequence ID" value="KNC46809.1"/>
    <property type="molecule type" value="Genomic_DNA"/>
</dbReference>
<dbReference type="GO" id="GO:0043529">
    <property type="term" value="C:GET complex"/>
    <property type="evidence" value="ECO:0007669"/>
    <property type="project" value="TreeGrafter"/>
</dbReference>
<evidence type="ECO:0000256" key="1">
    <source>
        <dbReference type="ARBA" id="ARBA00011040"/>
    </source>
</evidence>
<name>A0A0L0D3C5_THETB</name>
<keyword evidence="5" id="KW-0378">Hydrolase</keyword>
<dbReference type="FunFam" id="3.40.50.300:FF:001459">
    <property type="entry name" value="ATPase ASNA1 homolog"/>
    <property type="match status" value="1"/>
</dbReference>
<dbReference type="SUPFAM" id="SSF52540">
    <property type="entry name" value="P-loop containing nucleoside triphosphate hydrolases"/>
    <property type="match status" value="1"/>
</dbReference>
<dbReference type="GO" id="GO:0071816">
    <property type="term" value="P:tail-anchored membrane protein insertion into ER membrane"/>
    <property type="evidence" value="ECO:0007669"/>
    <property type="project" value="TreeGrafter"/>
</dbReference>
<sequence>MADEEYPPTVANLLAQQSLRWILVGGKGGVGKTTTSCSLALLLSKHRSRVLLISTDPAHNLSDAFRTKIGSEPTRITETLDAMEVKASVPKDVLESDDGAGLQAMLGKFEFPGADELFAISHVMKLAASMEYDTVVLDTAPTGHTLRFLQLPETMDNFLNTFTSGPMGGMLTQLMGANGEHMERINEMKTHIRMAKTQFTDPDLTTFVCVCIPEFLSVYETERLIQELTENDIDVQNIVVNQVVRDPPAPCTQCAARIAMQGKYLGQIADLYDDFHVSIIPLLQREVRGIPDLTVFGSLLLHPESTEPVLPEQE</sequence>
<dbReference type="OMA" id="MDAPYEF"/>